<dbReference type="AlphaFoldDB" id="A0A8E2JUH5"/>
<evidence type="ECO:0000313" key="2">
    <source>
        <dbReference type="Proteomes" id="UP000250140"/>
    </source>
</evidence>
<accession>A0A8E2JUH5</accession>
<reference evidence="1 2" key="1">
    <citation type="journal article" date="2016" name="Nat. Commun.">
        <title>Ectomycorrhizal ecology is imprinted in the genome of the dominant symbiotic fungus Cenococcum geophilum.</title>
        <authorList>
            <consortium name="DOE Joint Genome Institute"/>
            <person name="Peter M."/>
            <person name="Kohler A."/>
            <person name="Ohm R.A."/>
            <person name="Kuo A."/>
            <person name="Krutzmann J."/>
            <person name="Morin E."/>
            <person name="Arend M."/>
            <person name="Barry K.W."/>
            <person name="Binder M."/>
            <person name="Choi C."/>
            <person name="Clum A."/>
            <person name="Copeland A."/>
            <person name="Grisel N."/>
            <person name="Haridas S."/>
            <person name="Kipfer T."/>
            <person name="LaButti K."/>
            <person name="Lindquist E."/>
            <person name="Lipzen A."/>
            <person name="Maire R."/>
            <person name="Meier B."/>
            <person name="Mihaltcheva S."/>
            <person name="Molinier V."/>
            <person name="Murat C."/>
            <person name="Poggeler S."/>
            <person name="Quandt C.A."/>
            <person name="Sperisen C."/>
            <person name="Tritt A."/>
            <person name="Tisserant E."/>
            <person name="Crous P.W."/>
            <person name="Henrissat B."/>
            <person name="Nehls U."/>
            <person name="Egli S."/>
            <person name="Spatafora J.W."/>
            <person name="Grigoriev I.V."/>
            <person name="Martin F.M."/>
        </authorList>
    </citation>
    <scope>NUCLEOTIDE SEQUENCE [LARGE SCALE GENOMIC DNA]</scope>
    <source>
        <strain evidence="1 2">CBS 207.34</strain>
    </source>
</reference>
<gene>
    <name evidence="1" type="ORF">AOQ84DRAFT_375166</name>
</gene>
<name>A0A8E2JUH5_9PEZI</name>
<dbReference type="Proteomes" id="UP000250140">
    <property type="component" value="Unassembled WGS sequence"/>
</dbReference>
<dbReference type="EMBL" id="KV749300">
    <property type="protein sequence ID" value="OCL10160.1"/>
    <property type="molecule type" value="Genomic_DNA"/>
</dbReference>
<keyword evidence="2" id="KW-1185">Reference proteome</keyword>
<proteinExistence type="predicted"/>
<organism evidence="1 2">
    <name type="scientific">Glonium stellatum</name>
    <dbReference type="NCBI Taxonomy" id="574774"/>
    <lineage>
        <taxon>Eukaryota</taxon>
        <taxon>Fungi</taxon>
        <taxon>Dikarya</taxon>
        <taxon>Ascomycota</taxon>
        <taxon>Pezizomycotina</taxon>
        <taxon>Dothideomycetes</taxon>
        <taxon>Pleosporomycetidae</taxon>
        <taxon>Gloniales</taxon>
        <taxon>Gloniaceae</taxon>
        <taxon>Glonium</taxon>
    </lineage>
</organism>
<sequence length="89" mass="9276">MARQFPVSVLGRKLPNIGLKTKADKITHESATTGLGLAIAEAWAIAGAASIVLTGRKLDILNEVASKLTKVAKSSSTKVLASAIISIEY</sequence>
<evidence type="ECO:0000313" key="1">
    <source>
        <dbReference type="EMBL" id="OCL10160.1"/>
    </source>
</evidence>
<dbReference type="Gene3D" id="3.40.50.720">
    <property type="entry name" value="NAD(P)-binding Rossmann-like Domain"/>
    <property type="match status" value="1"/>
</dbReference>
<protein>
    <submittedName>
        <fullName evidence="1">Uncharacterized protein</fullName>
    </submittedName>
</protein>